<dbReference type="EMBL" id="JANPWB010000007">
    <property type="protein sequence ID" value="KAJ1171474.1"/>
    <property type="molecule type" value="Genomic_DNA"/>
</dbReference>
<comment type="caution">
    <text evidence="1">The sequence shown here is derived from an EMBL/GenBank/DDBJ whole genome shotgun (WGS) entry which is preliminary data.</text>
</comment>
<organism evidence="1 2">
    <name type="scientific">Pleurodeles waltl</name>
    <name type="common">Iberian ribbed newt</name>
    <dbReference type="NCBI Taxonomy" id="8319"/>
    <lineage>
        <taxon>Eukaryota</taxon>
        <taxon>Metazoa</taxon>
        <taxon>Chordata</taxon>
        <taxon>Craniata</taxon>
        <taxon>Vertebrata</taxon>
        <taxon>Euteleostomi</taxon>
        <taxon>Amphibia</taxon>
        <taxon>Batrachia</taxon>
        <taxon>Caudata</taxon>
        <taxon>Salamandroidea</taxon>
        <taxon>Salamandridae</taxon>
        <taxon>Pleurodelinae</taxon>
        <taxon>Pleurodeles</taxon>
    </lineage>
</organism>
<name>A0AAV7T5W5_PLEWA</name>
<dbReference type="AlphaFoldDB" id="A0AAV7T5W5"/>
<gene>
    <name evidence="1" type="ORF">NDU88_003335</name>
</gene>
<evidence type="ECO:0000313" key="1">
    <source>
        <dbReference type="EMBL" id="KAJ1171474.1"/>
    </source>
</evidence>
<evidence type="ECO:0000313" key="2">
    <source>
        <dbReference type="Proteomes" id="UP001066276"/>
    </source>
</evidence>
<protein>
    <submittedName>
        <fullName evidence="1">Uncharacterized protein</fullName>
    </submittedName>
</protein>
<dbReference type="Proteomes" id="UP001066276">
    <property type="component" value="Chromosome 4_1"/>
</dbReference>
<reference evidence="1" key="1">
    <citation type="journal article" date="2022" name="bioRxiv">
        <title>Sequencing and chromosome-scale assembly of the giantPleurodeles waltlgenome.</title>
        <authorList>
            <person name="Brown T."/>
            <person name="Elewa A."/>
            <person name="Iarovenko S."/>
            <person name="Subramanian E."/>
            <person name="Araus A.J."/>
            <person name="Petzold A."/>
            <person name="Susuki M."/>
            <person name="Suzuki K.-i.T."/>
            <person name="Hayashi T."/>
            <person name="Toyoda A."/>
            <person name="Oliveira C."/>
            <person name="Osipova E."/>
            <person name="Leigh N.D."/>
            <person name="Simon A."/>
            <person name="Yun M.H."/>
        </authorList>
    </citation>
    <scope>NUCLEOTIDE SEQUENCE</scope>
    <source>
        <strain evidence="1">20211129_DDA</strain>
        <tissue evidence="1">Liver</tissue>
    </source>
</reference>
<accession>A0AAV7T5W5</accession>
<proteinExistence type="predicted"/>
<keyword evidence="2" id="KW-1185">Reference proteome</keyword>
<sequence length="91" mass="10158">MKDFTPVQEQMQENTCKATMAYQQCKPMIHLFANWRFQFTPAGGPALEAHSQWMIGGYCGGLLPTGLVVLKEHDVESSAAALGYKLEDHKQ</sequence>